<reference evidence="3 4" key="1">
    <citation type="submission" date="2020-03" db="EMBL/GenBank/DDBJ databases">
        <title>Genomic Encyclopedia of Type Strains, Phase IV (KMG-IV): sequencing the most valuable type-strain genomes for metagenomic binning, comparative biology and taxonomic classification.</title>
        <authorList>
            <person name="Goeker M."/>
        </authorList>
    </citation>
    <scope>NUCLEOTIDE SEQUENCE [LARGE SCALE GENOMIC DNA]</scope>
    <source>
        <strain evidence="3 4">DSM 19867</strain>
    </source>
</reference>
<dbReference type="EMBL" id="JAASRM010000001">
    <property type="protein sequence ID" value="NIK90181.1"/>
    <property type="molecule type" value="Genomic_DNA"/>
</dbReference>
<accession>A0A846N4R7</accession>
<feature type="chain" id="PRO_5032854731" description="Lipoprotein" evidence="2">
    <location>
        <begin position="21"/>
        <end position="280"/>
    </location>
</feature>
<name>A0A846N4R7_9PROT</name>
<evidence type="ECO:0008006" key="5">
    <source>
        <dbReference type="Google" id="ProtNLM"/>
    </source>
</evidence>
<sequence length="280" mass="31460">MKNLIVFIAAVLLTISRAGAADTPEEAALRERLTTFYTSKPGFRLPSYAPKLDAAFDHSDWRTLKGELDKIYSSMKGVDDLGLIMNWELLRLANGGGYVVAKLYAVDSWNMALSFERAGRPGADDMKKRAFSNTLYTIALIAVDSPMCKDMSAPSNRMAEYRFAARDAIRFGQSLREDDKKRVIDFALRQEKLFAPLRKKDDALCRGGNDEAMAAMNAVKDFEKAKEVPADPSRPGRNYLIEAPGEYHPQYKPDAEWKKTRDEVRPTLRGQLETLLIAPK</sequence>
<proteinExistence type="predicted"/>
<protein>
    <recommendedName>
        <fullName evidence="5">Lipoprotein</fullName>
    </recommendedName>
</protein>
<comment type="caution">
    <text evidence="3">The sequence shown here is derived from an EMBL/GenBank/DDBJ whole genome shotgun (WGS) entry which is preliminary data.</text>
</comment>
<keyword evidence="2" id="KW-0732">Signal</keyword>
<feature type="region of interest" description="Disordered" evidence="1">
    <location>
        <begin position="228"/>
        <end position="253"/>
    </location>
</feature>
<dbReference type="AlphaFoldDB" id="A0A846N4R7"/>
<evidence type="ECO:0000313" key="4">
    <source>
        <dbReference type="Proteomes" id="UP000570514"/>
    </source>
</evidence>
<gene>
    <name evidence="3" type="ORF">FHS83_003499</name>
</gene>
<dbReference type="Proteomes" id="UP000570514">
    <property type="component" value="Unassembled WGS sequence"/>
</dbReference>
<organism evidence="3 4">
    <name type="scientific">Rhizomicrobium palustre</name>
    <dbReference type="NCBI Taxonomy" id="189966"/>
    <lineage>
        <taxon>Bacteria</taxon>
        <taxon>Pseudomonadati</taxon>
        <taxon>Pseudomonadota</taxon>
        <taxon>Alphaproteobacteria</taxon>
        <taxon>Micropepsales</taxon>
        <taxon>Micropepsaceae</taxon>
        <taxon>Rhizomicrobium</taxon>
    </lineage>
</organism>
<feature type="signal peptide" evidence="2">
    <location>
        <begin position="1"/>
        <end position="20"/>
    </location>
</feature>
<evidence type="ECO:0000313" key="3">
    <source>
        <dbReference type="EMBL" id="NIK90181.1"/>
    </source>
</evidence>
<keyword evidence="4" id="KW-1185">Reference proteome</keyword>
<evidence type="ECO:0000256" key="1">
    <source>
        <dbReference type="SAM" id="MobiDB-lite"/>
    </source>
</evidence>
<evidence type="ECO:0000256" key="2">
    <source>
        <dbReference type="SAM" id="SignalP"/>
    </source>
</evidence>